<dbReference type="KEGG" id="spar:SPRG_16132"/>
<dbReference type="Gene3D" id="1.10.510.10">
    <property type="entry name" value="Transferase(Phosphotransferase) domain 1"/>
    <property type="match status" value="1"/>
</dbReference>
<keyword evidence="4" id="KW-0418">Kinase</keyword>
<evidence type="ECO:0000256" key="1">
    <source>
        <dbReference type="SAM" id="Phobius"/>
    </source>
</evidence>
<dbReference type="PRINTS" id="PR00109">
    <property type="entry name" value="TYRKINASE"/>
</dbReference>
<keyword evidence="2" id="KW-0732">Signal</keyword>
<evidence type="ECO:0000256" key="2">
    <source>
        <dbReference type="SAM" id="SignalP"/>
    </source>
</evidence>
<dbReference type="PROSITE" id="PS51257">
    <property type="entry name" value="PROKAR_LIPOPROTEIN"/>
    <property type="match status" value="1"/>
</dbReference>
<feature type="chain" id="PRO_5001633827" evidence="2">
    <location>
        <begin position="18"/>
        <end position="648"/>
    </location>
</feature>
<dbReference type="PANTHER" id="PTHR44329:SF214">
    <property type="entry name" value="PROTEIN KINASE DOMAIN-CONTAINING PROTEIN"/>
    <property type="match status" value="1"/>
</dbReference>
<accession>A0A067BW52</accession>
<organism evidence="4 5">
    <name type="scientific">Saprolegnia parasitica (strain CBS 223.65)</name>
    <dbReference type="NCBI Taxonomy" id="695850"/>
    <lineage>
        <taxon>Eukaryota</taxon>
        <taxon>Sar</taxon>
        <taxon>Stramenopiles</taxon>
        <taxon>Oomycota</taxon>
        <taxon>Saprolegniomycetes</taxon>
        <taxon>Saprolegniales</taxon>
        <taxon>Saprolegniaceae</taxon>
        <taxon>Saprolegnia</taxon>
    </lineage>
</organism>
<dbReference type="SMART" id="SM00220">
    <property type="entry name" value="S_TKc"/>
    <property type="match status" value="1"/>
</dbReference>
<dbReference type="EMBL" id="KK583424">
    <property type="protein sequence ID" value="KDO18526.1"/>
    <property type="molecule type" value="Genomic_DNA"/>
</dbReference>
<keyword evidence="1" id="KW-1133">Transmembrane helix</keyword>
<dbReference type="GeneID" id="24137784"/>
<dbReference type="InterPro" id="IPR051681">
    <property type="entry name" value="Ser/Thr_Kinases-Pseudokinases"/>
</dbReference>
<dbReference type="Pfam" id="PF00069">
    <property type="entry name" value="Pkinase"/>
    <property type="match status" value="1"/>
</dbReference>
<dbReference type="PANTHER" id="PTHR44329">
    <property type="entry name" value="SERINE/THREONINE-PROTEIN KINASE TNNI3K-RELATED"/>
    <property type="match status" value="1"/>
</dbReference>
<gene>
    <name evidence="4" type="ORF">SPRG_16132</name>
</gene>
<dbReference type="InterPro" id="IPR000719">
    <property type="entry name" value="Prot_kinase_dom"/>
</dbReference>
<dbReference type="PROSITE" id="PS00108">
    <property type="entry name" value="PROTEIN_KINASE_ST"/>
    <property type="match status" value="1"/>
</dbReference>
<keyword evidence="1" id="KW-0472">Membrane</keyword>
<dbReference type="InterPro" id="IPR011009">
    <property type="entry name" value="Kinase-like_dom_sf"/>
</dbReference>
<dbReference type="VEuPathDB" id="FungiDB:SPRG_16132"/>
<dbReference type="PROSITE" id="PS50011">
    <property type="entry name" value="PROTEIN_KINASE_DOM"/>
    <property type="match status" value="1"/>
</dbReference>
<keyword evidence="1" id="KW-0812">Transmembrane</keyword>
<dbReference type="InterPro" id="IPR001245">
    <property type="entry name" value="Ser-Thr/Tyr_kinase_cat_dom"/>
</dbReference>
<dbReference type="STRING" id="695850.A0A067BW52"/>
<dbReference type="InterPro" id="IPR008271">
    <property type="entry name" value="Ser/Thr_kinase_AS"/>
</dbReference>
<protein>
    <submittedName>
        <fullName evidence="4">TKL protein kinase</fullName>
    </submittedName>
</protein>
<evidence type="ECO:0000313" key="5">
    <source>
        <dbReference type="Proteomes" id="UP000030745"/>
    </source>
</evidence>
<reference evidence="4 5" key="1">
    <citation type="journal article" date="2013" name="PLoS Genet.">
        <title>Distinctive expansion of potential virulence genes in the genome of the oomycete fish pathogen Saprolegnia parasitica.</title>
        <authorList>
            <person name="Jiang R.H."/>
            <person name="de Bruijn I."/>
            <person name="Haas B.J."/>
            <person name="Belmonte R."/>
            <person name="Lobach L."/>
            <person name="Christie J."/>
            <person name="van den Ackerveken G."/>
            <person name="Bottin A."/>
            <person name="Bulone V."/>
            <person name="Diaz-Moreno S.M."/>
            <person name="Dumas B."/>
            <person name="Fan L."/>
            <person name="Gaulin E."/>
            <person name="Govers F."/>
            <person name="Grenville-Briggs L.J."/>
            <person name="Horner N.R."/>
            <person name="Levin J.Z."/>
            <person name="Mammella M."/>
            <person name="Meijer H.J."/>
            <person name="Morris P."/>
            <person name="Nusbaum C."/>
            <person name="Oome S."/>
            <person name="Phillips A.J."/>
            <person name="van Rooyen D."/>
            <person name="Rzeszutek E."/>
            <person name="Saraiva M."/>
            <person name="Secombes C.J."/>
            <person name="Seidl M.F."/>
            <person name="Snel B."/>
            <person name="Stassen J.H."/>
            <person name="Sykes S."/>
            <person name="Tripathy S."/>
            <person name="van den Berg H."/>
            <person name="Vega-Arreguin J.C."/>
            <person name="Wawra S."/>
            <person name="Young S.K."/>
            <person name="Zeng Q."/>
            <person name="Dieguez-Uribeondo J."/>
            <person name="Russ C."/>
            <person name="Tyler B.M."/>
            <person name="van West P."/>
        </authorList>
    </citation>
    <scope>NUCLEOTIDE SEQUENCE [LARGE SCALE GENOMIC DNA]</scope>
    <source>
        <strain evidence="4 5">CBS 223.65</strain>
    </source>
</reference>
<feature type="transmembrane region" description="Helical" evidence="1">
    <location>
        <begin position="297"/>
        <end position="320"/>
    </location>
</feature>
<keyword evidence="5" id="KW-1185">Reference proteome</keyword>
<dbReference type="GO" id="GO:0004674">
    <property type="term" value="F:protein serine/threonine kinase activity"/>
    <property type="evidence" value="ECO:0007669"/>
    <property type="project" value="TreeGrafter"/>
</dbReference>
<sequence>MLGRLAALSLGANAVLGACPYQNYASTFTVSYCEQPDAILCIVDSNCKPTVMYTKKMDVFKDSTLTDQIIIKDKAQYLAQLPRLRNTYIQFFGSVREVGDLSNDSMVALLDFQGNPGIDLSKAAFPSSMTRLLPRLISSRLLMKLSRSLAQCQLSTLPTTVPYGQLSEFFGWDNNFTSLDNIDFRNAVEIKFNSCPRLTTFNNVSVSTRLSKFYFDDSNFTTFLVDQPTYTALQSVPTFAVGGIDVSASCKAPNTIQPLKTKYSVCVMPASTPTMAPVSSAPGTSTPAVTSSTTQTAWIVGATLGAVAVVGLCVAAVVCFRRKLRAANPATQSTIDRSYGRTETMAGDTSSTGHMVSAGFNMEDLELLRLDERALVKLQSIAKGAYGEVYRGEYKGQEVAIKCMLQGKNSRDDIISLIDEIKLTAKLDCPYVVKTIGASWRVPSELQMVLEWMDRGDLKSVLEKTKPSVPGGVSATFPWEEKFQTMLAIADGLVYLHSLDVIHRDLKSRNVLMDSQKGTKLTDFGASREVTTETMTIGVGTYRWMAPEILQDNHYTTAADIYSFGMVISELNTHYIPYSDMRNDKGNALVDTAIMSRVIQGTIQPTFTASIPSWVRVLALECLRPHPEDRPSAARIAYTIRQQLKVGL</sequence>
<dbReference type="RefSeq" id="XP_012210772.1">
    <property type="nucleotide sequence ID" value="XM_012355382.1"/>
</dbReference>
<dbReference type="SUPFAM" id="SSF56112">
    <property type="entry name" value="Protein kinase-like (PK-like)"/>
    <property type="match status" value="1"/>
</dbReference>
<keyword evidence="4" id="KW-0808">Transferase</keyword>
<feature type="signal peptide" evidence="2">
    <location>
        <begin position="1"/>
        <end position="17"/>
    </location>
</feature>
<proteinExistence type="predicted"/>
<evidence type="ECO:0000313" key="4">
    <source>
        <dbReference type="EMBL" id="KDO18526.1"/>
    </source>
</evidence>
<dbReference type="OrthoDB" id="78272at2759"/>
<dbReference type="GO" id="GO:0005524">
    <property type="term" value="F:ATP binding"/>
    <property type="evidence" value="ECO:0007669"/>
    <property type="project" value="InterPro"/>
</dbReference>
<dbReference type="AlphaFoldDB" id="A0A067BW52"/>
<feature type="domain" description="Protein kinase" evidence="3">
    <location>
        <begin position="375"/>
        <end position="644"/>
    </location>
</feature>
<name>A0A067BW52_SAPPC</name>
<dbReference type="Proteomes" id="UP000030745">
    <property type="component" value="Unassembled WGS sequence"/>
</dbReference>
<evidence type="ECO:0000259" key="3">
    <source>
        <dbReference type="PROSITE" id="PS50011"/>
    </source>
</evidence>